<comment type="similarity">
    <text evidence="2 7">Belongs to the membrane-bound acyltransferase family.</text>
</comment>
<proteinExistence type="inferred from homology"/>
<organism evidence="9 10">
    <name type="scientific">Pseudobutyrivibrio xylanivorans</name>
    <dbReference type="NCBI Taxonomy" id="185007"/>
    <lineage>
        <taxon>Bacteria</taxon>
        <taxon>Bacillati</taxon>
        <taxon>Bacillota</taxon>
        <taxon>Clostridia</taxon>
        <taxon>Lachnospirales</taxon>
        <taxon>Lachnospiraceae</taxon>
        <taxon>Pseudobutyrivibrio</taxon>
    </lineage>
</organism>
<feature type="transmembrane region" description="Helical" evidence="8">
    <location>
        <begin position="452"/>
        <end position="474"/>
    </location>
</feature>
<feature type="transmembrane region" description="Helical" evidence="8">
    <location>
        <begin position="150"/>
        <end position="169"/>
    </location>
</feature>
<keyword evidence="3 7" id="KW-1003">Cell membrane</keyword>
<comment type="caution">
    <text evidence="9">The sequence shown here is derived from an EMBL/GenBank/DDBJ whole genome shotgun (WGS) entry which is preliminary data.</text>
</comment>
<gene>
    <name evidence="9" type="ORF">F0Q01_10310</name>
</gene>
<accession>A0A6M0LJY4</accession>
<comment type="subcellular location">
    <subcellularLocation>
        <location evidence="1">Cell membrane</location>
        <topology evidence="1">Multi-pass membrane protein</topology>
    </subcellularLocation>
</comment>
<keyword evidence="5 8" id="KW-1133">Transmembrane helix</keyword>
<dbReference type="InterPro" id="IPR051085">
    <property type="entry name" value="MB_O-acyltransferase"/>
</dbReference>
<dbReference type="InterPro" id="IPR028362">
    <property type="entry name" value="AlgI"/>
</dbReference>
<protein>
    <submittedName>
        <fullName evidence="9">MBOAT family protein</fullName>
    </submittedName>
</protein>
<feature type="transmembrane region" description="Helical" evidence="8">
    <location>
        <begin position="75"/>
        <end position="95"/>
    </location>
</feature>
<keyword evidence="7" id="KW-0012">Acyltransferase</keyword>
<sequence length="476" mass="54239">MLFNSVSFAIFLIVLFALYWVMPSKYRWVVLLVSSYYFYSCWNIKYVFILLFTTAVSYFAGRLIYKADEDKKKKLIIVLSVCIEVLVLGFFKYFNFLSQTVADIFGALSIPVHQATLKLMVPVGLSFYTFQTIGYIADVYNRKIEPEKNFGVYALFVSFFPHIMSGPIARADKLIPQLKADRVFDNKLAEDGLKLMAWGFFKKLCIADVLTTYVDLVYLDVKSYAGFDLLLVIFFYTIQIYCDFSGYTDIAIGVGKLFGIELMTNFKAPYLSTSIKEFWSRWHISLTSWLRDYVYIPLGGNRCSTAKNYRNLMATFLISGLWHGANWTFVLWGALHGLLQIAEKIFAAPIKRFKSYKLGKAISWFVVFVLCSIAWVFFRADSVSDAVYVIAHSLQGVTSPGQYLVNNIGLGGSKYVTIAFSLAVLTAFDLIDDKKGVFESLSKKPTLIRHAVYILLLVMIMFLKASGEAAFVYFKF</sequence>
<dbReference type="PIRSF" id="PIRSF500217">
    <property type="entry name" value="AlgI"/>
    <property type="match status" value="1"/>
</dbReference>
<dbReference type="InterPro" id="IPR004299">
    <property type="entry name" value="MBOAT_fam"/>
</dbReference>
<evidence type="ECO:0000256" key="1">
    <source>
        <dbReference type="ARBA" id="ARBA00004651"/>
    </source>
</evidence>
<dbReference type="Pfam" id="PF03062">
    <property type="entry name" value="MBOAT"/>
    <property type="match status" value="1"/>
</dbReference>
<dbReference type="GO" id="GO:0016746">
    <property type="term" value="F:acyltransferase activity"/>
    <property type="evidence" value="ECO:0007669"/>
    <property type="project" value="UniProtKB-KW"/>
</dbReference>
<feature type="transmembrane region" description="Helical" evidence="8">
    <location>
        <begin position="115"/>
        <end position="138"/>
    </location>
</feature>
<evidence type="ECO:0000256" key="3">
    <source>
        <dbReference type="ARBA" id="ARBA00022475"/>
    </source>
</evidence>
<evidence type="ECO:0000256" key="4">
    <source>
        <dbReference type="ARBA" id="ARBA00022692"/>
    </source>
</evidence>
<evidence type="ECO:0000313" key="9">
    <source>
        <dbReference type="EMBL" id="NEX02269.1"/>
    </source>
</evidence>
<evidence type="ECO:0000313" key="10">
    <source>
        <dbReference type="Proteomes" id="UP000473091"/>
    </source>
</evidence>
<evidence type="ECO:0000256" key="7">
    <source>
        <dbReference type="PIRNR" id="PIRNR016636"/>
    </source>
</evidence>
<keyword evidence="7" id="KW-0808">Transferase</keyword>
<reference evidence="9 10" key="1">
    <citation type="submission" date="2019-09" db="EMBL/GenBank/DDBJ databases">
        <authorList>
            <person name="Pidcock S.E."/>
            <person name="Huws S.A."/>
        </authorList>
    </citation>
    <scope>NUCLEOTIDE SEQUENCE [LARGE SCALE GENOMIC DNA]</scope>
    <source>
        <strain evidence="9 10">MZ8</strain>
    </source>
</reference>
<dbReference type="PIRSF" id="PIRSF016636">
    <property type="entry name" value="AlgI_DltB"/>
    <property type="match status" value="1"/>
</dbReference>
<dbReference type="GO" id="GO:0005886">
    <property type="term" value="C:plasma membrane"/>
    <property type="evidence" value="ECO:0007669"/>
    <property type="project" value="UniProtKB-SubCell"/>
</dbReference>
<name>A0A6M0LJY4_PSEXY</name>
<evidence type="ECO:0000256" key="6">
    <source>
        <dbReference type="ARBA" id="ARBA00023136"/>
    </source>
</evidence>
<dbReference type="GO" id="GO:0042121">
    <property type="term" value="P:alginic acid biosynthetic process"/>
    <property type="evidence" value="ECO:0007669"/>
    <property type="project" value="InterPro"/>
</dbReference>
<evidence type="ECO:0000256" key="2">
    <source>
        <dbReference type="ARBA" id="ARBA00010323"/>
    </source>
</evidence>
<feature type="transmembrane region" description="Helical" evidence="8">
    <location>
        <begin position="5"/>
        <end position="22"/>
    </location>
</feature>
<dbReference type="EMBL" id="VTVE01000003">
    <property type="protein sequence ID" value="NEX02269.1"/>
    <property type="molecule type" value="Genomic_DNA"/>
</dbReference>
<dbReference type="PANTHER" id="PTHR13285">
    <property type="entry name" value="ACYLTRANSFERASE"/>
    <property type="match status" value="1"/>
</dbReference>
<dbReference type="Proteomes" id="UP000473091">
    <property type="component" value="Unassembled WGS sequence"/>
</dbReference>
<feature type="transmembrane region" description="Helical" evidence="8">
    <location>
        <begin position="42"/>
        <end position="63"/>
    </location>
</feature>
<dbReference type="InterPro" id="IPR024194">
    <property type="entry name" value="Ac/AlaTfrase_AlgI/DltB"/>
</dbReference>
<feature type="transmembrane region" description="Helical" evidence="8">
    <location>
        <begin position="361"/>
        <end position="378"/>
    </location>
</feature>
<keyword evidence="4 8" id="KW-0812">Transmembrane</keyword>
<feature type="transmembrane region" description="Helical" evidence="8">
    <location>
        <begin position="224"/>
        <end position="242"/>
    </location>
</feature>
<dbReference type="AlphaFoldDB" id="A0A6M0LJY4"/>
<evidence type="ECO:0000256" key="8">
    <source>
        <dbReference type="SAM" id="Phobius"/>
    </source>
</evidence>
<evidence type="ECO:0000256" key="5">
    <source>
        <dbReference type="ARBA" id="ARBA00022989"/>
    </source>
</evidence>
<dbReference type="PANTHER" id="PTHR13285:SF18">
    <property type="entry name" value="PROTEIN-CYSTEINE N-PALMITOYLTRANSFERASE RASP"/>
    <property type="match status" value="1"/>
</dbReference>
<keyword evidence="6 7" id="KW-0472">Membrane</keyword>
<reference evidence="9 10" key="2">
    <citation type="submission" date="2020-03" db="EMBL/GenBank/DDBJ databases">
        <title>Investigating the evolutionary divergence of the Butyrivibrio group.</title>
        <authorList>
            <person name="Skvortsov T."/>
            <person name="Santos F.G."/>
            <person name="Ting K.S."/>
            <person name="Creevey C.J."/>
        </authorList>
    </citation>
    <scope>NUCLEOTIDE SEQUENCE [LARGE SCALE GENOMIC DNA]</scope>
    <source>
        <strain evidence="9 10">MZ8</strain>
    </source>
</reference>